<accession>A0A100VJ55</accession>
<dbReference type="AlphaFoldDB" id="A0A100VJ55"/>
<evidence type="ECO:0000313" key="2">
    <source>
        <dbReference type="Proteomes" id="UP000069697"/>
    </source>
</evidence>
<name>A0A100VJ55_PAEAM</name>
<sequence length="68" mass="8039">MTRVFSSNLKIISGNKVMRLFLALKYIITFYEHIDIEMKYADYQSITFDCTVKDHVSYLLVRKIGRSI</sequence>
<protein>
    <submittedName>
        <fullName evidence="1">Transcriptional regulator, CueR</fullName>
    </submittedName>
</protein>
<proteinExistence type="predicted"/>
<comment type="caution">
    <text evidence="1">The sequence shown here is derived from an EMBL/GenBank/DDBJ whole genome shotgun (WGS) entry which is preliminary data.</text>
</comment>
<gene>
    <name evidence="1" type="ORF">PAHA3_0916</name>
</gene>
<evidence type="ECO:0000313" key="1">
    <source>
        <dbReference type="EMBL" id="GAS80843.1"/>
    </source>
</evidence>
<dbReference type="Proteomes" id="UP000069697">
    <property type="component" value="Unassembled WGS sequence"/>
</dbReference>
<dbReference type="EMBL" id="BCNV01000001">
    <property type="protein sequence ID" value="GAS80843.1"/>
    <property type="molecule type" value="Genomic_DNA"/>
</dbReference>
<reference evidence="2" key="2">
    <citation type="submission" date="2016-01" db="EMBL/GenBank/DDBJ databases">
        <title>Draft Genome Sequence of Paenibacillus amylolyticus Heshi-A3 that Was Isolated from Fermented Rice Bran with Aging Salted Mackerel, Which Was Named Heshiko as Traditional Fermented Seafood in Japan.</title>
        <authorList>
            <person name="Akuzawa S."/>
            <person name="Nakagawa J."/>
            <person name="Kanekatsu T."/>
            <person name="Kubota E."/>
            <person name="Ohtake R."/>
            <person name="Suzuki T."/>
            <person name="Kanesaki Y."/>
        </authorList>
    </citation>
    <scope>NUCLEOTIDE SEQUENCE [LARGE SCALE GENOMIC DNA]</scope>
    <source>
        <strain evidence="2">Heshi-A3</strain>
    </source>
</reference>
<organism evidence="1 2">
    <name type="scientific">Paenibacillus amylolyticus</name>
    <dbReference type="NCBI Taxonomy" id="1451"/>
    <lineage>
        <taxon>Bacteria</taxon>
        <taxon>Bacillati</taxon>
        <taxon>Bacillota</taxon>
        <taxon>Bacilli</taxon>
        <taxon>Bacillales</taxon>
        <taxon>Paenibacillaceae</taxon>
        <taxon>Paenibacillus</taxon>
    </lineage>
</organism>
<reference evidence="1 2" key="1">
    <citation type="journal article" date="2016" name="Genome Announc.">
        <title>Draft Genome Sequence of Paenibacillus amylolyticus Heshi-A3, Isolated from Fermented Rice Bran in a Japanese Fermented Seafood Dish.</title>
        <authorList>
            <person name="Akuzawa S."/>
            <person name="Nagaoka J."/>
            <person name="Kanekatsu M."/>
            <person name="Kubota E."/>
            <person name="Ohtake R."/>
            <person name="Suzuki T."/>
            <person name="Kanesaki Y."/>
        </authorList>
    </citation>
    <scope>NUCLEOTIDE SEQUENCE [LARGE SCALE GENOMIC DNA]</scope>
    <source>
        <strain evidence="1 2">Heshi-A3</strain>
    </source>
</reference>